<gene>
    <name evidence="6" type="primary">flgA</name>
    <name evidence="6" type="ORF">QU481_00205</name>
</gene>
<dbReference type="PANTHER" id="PTHR36307">
    <property type="entry name" value="FLAGELLA BASAL BODY P-RING FORMATION PROTEIN FLGA"/>
    <property type="match status" value="1"/>
</dbReference>
<evidence type="ECO:0000256" key="4">
    <source>
        <dbReference type="RuleBase" id="RU362063"/>
    </source>
</evidence>
<accession>A0ABT7XHR9</accession>
<feature type="chain" id="PRO_5044989461" description="Flagella basal body P-ring formation protein FlgA" evidence="4">
    <location>
        <begin position="20"/>
        <end position="225"/>
    </location>
</feature>
<keyword evidence="6" id="KW-0966">Cell projection</keyword>
<comment type="function">
    <text evidence="4">Involved in the assembly process of the P-ring formation. It may associate with FlgF on the rod constituting a structure essential for the P-ring assembly or may act as a modulator protein for the P-ring assembly.</text>
</comment>
<dbReference type="CDD" id="cd11614">
    <property type="entry name" value="SAF_CpaB_FlgA_like"/>
    <property type="match status" value="1"/>
</dbReference>
<feature type="signal peptide" evidence="4">
    <location>
        <begin position="1"/>
        <end position="19"/>
    </location>
</feature>
<evidence type="ECO:0000313" key="6">
    <source>
        <dbReference type="EMBL" id="MDN0073321.1"/>
    </source>
</evidence>
<dbReference type="Gene3D" id="2.30.30.760">
    <property type="match status" value="1"/>
</dbReference>
<reference evidence="6" key="1">
    <citation type="submission" date="2023-06" db="EMBL/GenBank/DDBJ databases">
        <authorList>
            <person name="Zhang S."/>
        </authorList>
    </citation>
    <scope>NUCLEOTIDE SEQUENCE</scope>
    <source>
        <strain evidence="6">SG2303</strain>
    </source>
</reference>
<keyword evidence="2 4" id="KW-0732">Signal</keyword>
<organism evidence="6 7">
    <name type="scientific">Crenobacter oryzisoli</name>
    <dbReference type="NCBI Taxonomy" id="3056844"/>
    <lineage>
        <taxon>Bacteria</taxon>
        <taxon>Pseudomonadati</taxon>
        <taxon>Pseudomonadota</taxon>
        <taxon>Betaproteobacteria</taxon>
        <taxon>Neisseriales</taxon>
        <taxon>Neisseriaceae</taxon>
        <taxon>Crenobacter</taxon>
    </lineage>
</organism>
<keyword evidence="6" id="KW-0969">Cilium</keyword>
<dbReference type="InterPro" id="IPR013974">
    <property type="entry name" value="SAF"/>
</dbReference>
<evidence type="ECO:0000256" key="3">
    <source>
        <dbReference type="ARBA" id="ARBA00022764"/>
    </source>
</evidence>
<dbReference type="InterPro" id="IPR017585">
    <property type="entry name" value="SAF_FlgA"/>
</dbReference>
<dbReference type="Gene3D" id="3.90.1210.10">
    <property type="entry name" value="Antifreeze-like/N-acetylneuraminic acid synthase C-terminal domain"/>
    <property type="match status" value="1"/>
</dbReference>
<protein>
    <recommendedName>
        <fullName evidence="4">Flagella basal body P-ring formation protein FlgA</fullName>
    </recommendedName>
</protein>
<proteinExistence type="inferred from homology"/>
<feature type="domain" description="SAF" evidence="5">
    <location>
        <begin position="101"/>
        <end position="163"/>
    </location>
</feature>
<sequence length="225" mass="23549">MSNRIFALLFFVLAGHVLAAVPAAAPVESALRRFLDAELQHRKASYQIGPLSSFDGLQPCPQPPRVSWPPGAQPGGSTQVSVACPSIGWVVKVPVTIRETRYGMVTTRAIGAGEVLADTDVQRVVVPNPTLARSVLQEPGEVVGQSARSGIPAGSWLRAFMLRPPQVVKAGQKVQVHAGGDGFAVLADGIANRSAAAGEVVAVRMGSGRLVQGVAQKDGTVQVQY</sequence>
<comment type="caution">
    <text evidence="6">The sequence shown here is derived from an EMBL/GenBank/DDBJ whole genome shotgun (WGS) entry which is preliminary data.</text>
</comment>
<evidence type="ECO:0000259" key="5">
    <source>
        <dbReference type="SMART" id="SM00858"/>
    </source>
</evidence>
<dbReference type="InterPro" id="IPR039246">
    <property type="entry name" value="Flagellar_FlgA"/>
</dbReference>
<evidence type="ECO:0000313" key="7">
    <source>
        <dbReference type="Proteomes" id="UP001168540"/>
    </source>
</evidence>
<evidence type="ECO:0000256" key="2">
    <source>
        <dbReference type="ARBA" id="ARBA00022729"/>
    </source>
</evidence>
<name>A0ABT7XHR9_9NEIS</name>
<dbReference type="NCBIfam" id="TIGR03170">
    <property type="entry name" value="flgA_cterm"/>
    <property type="match status" value="1"/>
</dbReference>
<comment type="subcellular location">
    <subcellularLocation>
        <location evidence="1 4">Periplasm</location>
    </subcellularLocation>
</comment>
<dbReference type="PANTHER" id="PTHR36307:SF1">
    <property type="entry name" value="FLAGELLA BASAL BODY P-RING FORMATION PROTEIN FLGA"/>
    <property type="match status" value="1"/>
</dbReference>
<dbReference type="EMBL" id="JAUEDK010000001">
    <property type="protein sequence ID" value="MDN0073321.1"/>
    <property type="molecule type" value="Genomic_DNA"/>
</dbReference>
<keyword evidence="7" id="KW-1185">Reference proteome</keyword>
<evidence type="ECO:0000256" key="1">
    <source>
        <dbReference type="ARBA" id="ARBA00004418"/>
    </source>
</evidence>
<dbReference type="RefSeq" id="WP_289827840.1">
    <property type="nucleotide sequence ID" value="NZ_JAUEDK010000001.1"/>
</dbReference>
<dbReference type="Proteomes" id="UP001168540">
    <property type="component" value="Unassembled WGS sequence"/>
</dbReference>
<dbReference type="SMART" id="SM00858">
    <property type="entry name" value="SAF"/>
    <property type="match status" value="1"/>
</dbReference>
<keyword evidence="4" id="KW-1005">Bacterial flagellum biogenesis</keyword>
<comment type="similarity">
    <text evidence="4">Belongs to the FlgA family.</text>
</comment>
<dbReference type="Pfam" id="PF13144">
    <property type="entry name" value="ChapFlgA"/>
    <property type="match status" value="1"/>
</dbReference>
<keyword evidence="6" id="KW-0282">Flagellum</keyword>
<keyword evidence="3 4" id="KW-0574">Periplasm</keyword>